<keyword evidence="2" id="KW-1185">Reference proteome</keyword>
<sequence>MLLILVCTRATVEESSHRWSNPTVNEKMLALIENYDDDDDDDDDDDISVLGEPALCFLQAFLTEESYS</sequence>
<protein>
    <submittedName>
        <fullName evidence="1">Uncharacterized protein</fullName>
    </submittedName>
</protein>
<organism evidence="1 2">
    <name type="scientific">Portunus trituberculatus</name>
    <name type="common">Swimming crab</name>
    <name type="synonym">Neptunus trituberculatus</name>
    <dbReference type="NCBI Taxonomy" id="210409"/>
    <lineage>
        <taxon>Eukaryota</taxon>
        <taxon>Metazoa</taxon>
        <taxon>Ecdysozoa</taxon>
        <taxon>Arthropoda</taxon>
        <taxon>Crustacea</taxon>
        <taxon>Multicrustacea</taxon>
        <taxon>Malacostraca</taxon>
        <taxon>Eumalacostraca</taxon>
        <taxon>Eucarida</taxon>
        <taxon>Decapoda</taxon>
        <taxon>Pleocyemata</taxon>
        <taxon>Brachyura</taxon>
        <taxon>Eubrachyura</taxon>
        <taxon>Portunoidea</taxon>
        <taxon>Portunidae</taxon>
        <taxon>Portuninae</taxon>
        <taxon>Portunus</taxon>
    </lineage>
</organism>
<dbReference type="Proteomes" id="UP000324222">
    <property type="component" value="Unassembled WGS sequence"/>
</dbReference>
<evidence type="ECO:0000313" key="2">
    <source>
        <dbReference type="Proteomes" id="UP000324222"/>
    </source>
</evidence>
<name>A0A5B7GUZ5_PORTR</name>
<proteinExistence type="predicted"/>
<accession>A0A5B7GUZ5</accession>
<gene>
    <name evidence="1" type="ORF">E2C01_055079</name>
</gene>
<dbReference type="EMBL" id="VSRR010018143">
    <property type="protein sequence ID" value="MPC61017.1"/>
    <property type="molecule type" value="Genomic_DNA"/>
</dbReference>
<reference evidence="1 2" key="1">
    <citation type="submission" date="2019-05" db="EMBL/GenBank/DDBJ databases">
        <title>Another draft genome of Portunus trituberculatus and its Hox gene families provides insights of decapod evolution.</title>
        <authorList>
            <person name="Jeong J.-H."/>
            <person name="Song I."/>
            <person name="Kim S."/>
            <person name="Choi T."/>
            <person name="Kim D."/>
            <person name="Ryu S."/>
            <person name="Kim W."/>
        </authorList>
    </citation>
    <scope>NUCLEOTIDE SEQUENCE [LARGE SCALE GENOMIC DNA]</scope>
    <source>
        <tissue evidence="1">Muscle</tissue>
    </source>
</reference>
<dbReference type="AlphaFoldDB" id="A0A5B7GUZ5"/>
<comment type="caution">
    <text evidence="1">The sequence shown here is derived from an EMBL/GenBank/DDBJ whole genome shotgun (WGS) entry which is preliminary data.</text>
</comment>
<evidence type="ECO:0000313" key="1">
    <source>
        <dbReference type="EMBL" id="MPC61017.1"/>
    </source>
</evidence>